<evidence type="ECO:0000256" key="1">
    <source>
        <dbReference type="ARBA" id="ARBA00002734"/>
    </source>
</evidence>
<evidence type="ECO:0000256" key="11">
    <source>
        <dbReference type="ARBA" id="ARBA00022960"/>
    </source>
</evidence>
<dbReference type="Pfam" id="PF21799">
    <property type="entry name" value="MurD-like_N"/>
    <property type="match status" value="1"/>
</dbReference>
<evidence type="ECO:0000259" key="19">
    <source>
        <dbReference type="Pfam" id="PF02875"/>
    </source>
</evidence>
<protein>
    <recommendedName>
        <fullName evidence="6 17">UDP-N-acetylmuramoylalanine--D-glutamate ligase</fullName>
        <ecNumber evidence="5 17">6.3.2.9</ecNumber>
    </recommendedName>
    <alternativeName>
        <fullName evidence="15 17">D-glutamic acid-adding enzyme</fullName>
    </alternativeName>
    <alternativeName>
        <fullName evidence="14 17">UDP-N-acetylmuramoyl-L-alanyl-D-glutamate synthetase</fullName>
    </alternativeName>
</protein>
<keyword evidence="13 17" id="KW-0961">Cell wall biogenesis/degradation</keyword>
<feature type="domain" description="Mur ligase C-terminal" evidence="19">
    <location>
        <begin position="317"/>
        <end position="429"/>
    </location>
</feature>
<dbReference type="GO" id="GO:0008360">
    <property type="term" value="P:regulation of cell shape"/>
    <property type="evidence" value="ECO:0007669"/>
    <property type="project" value="UniProtKB-KW"/>
</dbReference>
<name>A0A4P6ZK61_9LACO</name>
<dbReference type="GO" id="GO:0009252">
    <property type="term" value="P:peptidoglycan biosynthetic process"/>
    <property type="evidence" value="ECO:0007669"/>
    <property type="project" value="UniProtKB-UniRule"/>
</dbReference>
<dbReference type="SUPFAM" id="SSF53623">
    <property type="entry name" value="MurD-like peptide ligases, catalytic domain"/>
    <property type="match status" value="1"/>
</dbReference>
<dbReference type="PANTHER" id="PTHR43692:SF1">
    <property type="entry name" value="UDP-N-ACETYLMURAMOYLALANINE--D-GLUTAMATE LIGASE"/>
    <property type="match status" value="1"/>
</dbReference>
<dbReference type="PANTHER" id="PTHR43692">
    <property type="entry name" value="UDP-N-ACETYLMURAMOYLALANINE--D-GLUTAMATE LIGASE"/>
    <property type="match status" value="1"/>
</dbReference>
<dbReference type="Proteomes" id="UP000294321">
    <property type="component" value="Chromosome"/>
</dbReference>
<dbReference type="RefSeq" id="WP_133441442.1">
    <property type="nucleotide sequence ID" value="NZ_CP034726.1"/>
</dbReference>
<dbReference type="InterPro" id="IPR036565">
    <property type="entry name" value="Mur-like_cat_sf"/>
</dbReference>
<keyword evidence="11 17" id="KW-0133">Cell shape</keyword>
<dbReference type="EMBL" id="CP034726">
    <property type="protein sequence ID" value="QBP17897.1"/>
    <property type="molecule type" value="Genomic_DNA"/>
</dbReference>
<evidence type="ECO:0000313" key="22">
    <source>
        <dbReference type="Proteomes" id="UP000294321"/>
    </source>
</evidence>
<reference evidence="22" key="1">
    <citation type="submission" date="2018-12" db="EMBL/GenBank/DDBJ databases">
        <title>A new species of lactobacillus.</title>
        <authorList>
            <person name="Jian Y."/>
            <person name="Xin L."/>
            <person name="Hong Z.J."/>
            <person name="Ming L.Z."/>
            <person name="Hong X.Z."/>
        </authorList>
    </citation>
    <scope>NUCLEOTIDE SEQUENCE [LARGE SCALE GENOMIC DNA]</scope>
    <source>
        <strain evidence="22">HSLZ-75</strain>
    </source>
</reference>
<dbReference type="UniPathway" id="UPA00219"/>
<dbReference type="AlphaFoldDB" id="A0A4P6ZK61"/>
<dbReference type="GO" id="GO:0005524">
    <property type="term" value="F:ATP binding"/>
    <property type="evidence" value="ECO:0007669"/>
    <property type="project" value="UniProtKB-UniRule"/>
</dbReference>
<dbReference type="KEGG" id="lji:ELX58_01750"/>
<evidence type="ECO:0000256" key="6">
    <source>
        <dbReference type="ARBA" id="ARBA00015655"/>
    </source>
</evidence>
<evidence type="ECO:0000256" key="16">
    <source>
        <dbReference type="ARBA" id="ARBA00047632"/>
    </source>
</evidence>
<dbReference type="HAMAP" id="MF_00639">
    <property type="entry name" value="MurD"/>
    <property type="match status" value="1"/>
</dbReference>
<dbReference type="Gene3D" id="3.40.50.720">
    <property type="entry name" value="NAD(P)-binding Rossmann-like Domain"/>
    <property type="match status" value="1"/>
</dbReference>
<evidence type="ECO:0000256" key="13">
    <source>
        <dbReference type="ARBA" id="ARBA00023316"/>
    </source>
</evidence>
<keyword evidence="8 17" id="KW-0436">Ligase</keyword>
<evidence type="ECO:0000256" key="12">
    <source>
        <dbReference type="ARBA" id="ARBA00022984"/>
    </source>
</evidence>
<evidence type="ECO:0000313" key="21">
    <source>
        <dbReference type="EMBL" id="QBP17897.1"/>
    </source>
</evidence>
<evidence type="ECO:0000259" key="20">
    <source>
        <dbReference type="Pfam" id="PF08245"/>
    </source>
</evidence>
<dbReference type="SUPFAM" id="SSF53244">
    <property type="entry name" value="MurD-like peptide ligases, peptide-binding domain"/>
    <property type="match status" value="1"/>
</dbReference>
<evidence type="ECO:0000256" key="8">
    <source>
        <dbReference type="ARBA" id="ARBA00022598"/>
    </source>
</evidence>
<evidence type="ECO:0000256" key="4">
    <source>
        <dbReference type="ARBA" id="ARBA00010416"/>
    </source>
</evidence>
<keyword evidence="17 18" id="KW-0132">Cell division</keyword>
<evidence type="ECO:0000256" key="2">
    <source>
        <dbReference type="ARBA" id="ARBA00004496"/>
    </source>
</evidence>
<feature type="binding site" evidence="17">
    <location>
        <begin position="120"/>
        <end position="126"/>
    </location>
    <ligand>
        <name>ATP</name>
        <dbReference type="ChEBI" id="CHEBI:30616"/>
    </ligand>
</feature>
<dbReference type="SUPFAM" id="SSF51984">
    <property type="entry name" value="MurCD N-terminal domain"/>
    <property type="match status" value="1"/>
</dbReference>
<keyword evidence="12 17" id="KW-0573">Peptidoglycan synthesis</keyword>
<keyword evidence="17 18" id="KW-0131">Cell cycle</keyword>
<dbReference type="GO" id="GO:0071555">
    <property type="term" value="P:cell wall organization"/>
    <property type="evidence" value="ECO:0007669"/>
    <property type="project" value="UniProtKB-KW"/>
</dbReference>
<evidence type="ECO:0000256" key="15">
    <source>
        <dbReference type="ARBA" id="ARBA00032324"/>
    </source>
</evidence>
<dbReference type="GO" id="GO:0005737">
    <property type="term" value="C:cytoplasm"/>
    <property type="evidence" value="ECO:0007669"/>
    <property type="project" value="UniProtKB-SubCell"/>
</dbReference>
<keyword evidence="7 17" id="KW-0963">Cytoplasm</keyword>
<comment type="pathway">
    <text evidence="3 17 18">Cell wall biogenesis; peptidoglycan biosynthesis.</text>
</comment>
<keyword evidence="10 17" id="KW-0067">ATP-binding</keyword>
<gene>
    <name evidence="17" type="primary">murD</name>
    <name evidence="21" type="ORF">ELX58_01750</name>
</gene>
<dbReference type="Pfam" id="PF08245">
    <property type="entry name" value="Mur_ligase_M"/>
    <property type="match status" value="1"/>
</dbReference>
<dbReference type="InterPro" id="IPR013221">
    <property type="entry name" value="Mur_ligase_cen"/>
</dbReference>
<evidence type="ECO:0000256" key="9">
    <source>
        <dbReference type="ARBA" id="ARBA00022741"/>
    </source>
</evidence>
<keyword evidence="22" id="KW-1185">Reference proteome</keyword>
<dbReference type="GO" id="GO:0008764">
    <property type="term" value="F:UDP-N-acetylmuramoylalanine-D-glutamate ligase activity"/>
    <property type="evidence" value="ECO:0007669"/>
    <property type="project" value="UniProtKB-UniRule"/>
</dbReference>
<evidence type="ECO:0000256" key="18">
    <source>
        <dbReference type="RuleBase" id="RU003664"/>
    </source>
</evidence>
<dbReference type="EC" id="6.3.2.9" evidence="5 17"/>
<keyword evidence="9 17" id="KW-0547">Nucleotide-binding</keyword>
<accession>A0A4P6ZK61</accession>
<evidence type="ECO:0000256" key="10">
    <source>
        <dbReference type="ARBA" id="ARBA00022840"/>
    </source>
</evidence>
<dbReference type="NCBIfam" id="TIGR01087">
    <property type="entry name" value="murD"/>
    <property type="match status" value="1"/>
</dbReference>
<dbReference type="InterPro" id="IPR005762">
    <property type="entry name" value="MurD"/>
</dbReference>
<dbReference type="InterPro" id="IPR004101">
    <property type="entry name" value="Mur_ligase_C"/>
</dbReference>
<comment type="function">
    <text evidence="1 17 18">Cell wall formation. Catalyzes the addition of glutamate to the nucleotide precursor UDP-N-acetylmuramoyl-L-alanine (UMA).</text>
</comment>
<dbReference type="Gene3D" id="3.90.190.20">
    <property type="entry name" value="Mur ligase, C-terminal domain"/>
    <property type="match status" value="1"/>
</dbReference>
<evidence type="ECO:0000256" key="3">
    <source>
        <dbReference type="ARBA" id="ARBA00004752"/>
    </source>
</evidence>
<evidence type="ECO:0000256" key="7">
    <source>
        <dbReference type="ARBA" id="ARBA00022490"/>
    </source>
</evidence>
<comment type="catalytic activity">
    <reaction evidence="16 17 18">
        <text>UDP-N-acetyl-alpha-D-muramoyl-L-alanine + D-glutamate + ATP = UDP-N-acetyl-alpha-D-muramoyl-L-alanyl-D-glutamate + ADP + phosphate + H(+)</text>
        <dbReference type="Rhea" id="RHEA:16429"/>
        <dbReference type="ChEBI" id="CHEBI:15378"/>
        <dbReference type="ChEBI" id="CHEBI:29986"/>
        <dbReference type="ChEBI" id="CHEBI:30616"/>
        <dbReference type="ChEBI" id="CHEBI:43474"/>
        <dbReference type="ChEBI" id="CHEBI:83898"/>
        <dbReference type="ChEBI" id="CHEBI:83900"/>
        <dbReference type="ChEBI" id="CHEBI:456216"/>
        <dbReference type="EC" id="6.3.2.9"/>
    </reaction>
</comment>
<evidence type="ECO:0000256" key="14">
    <source>
        <dbReference type="ARBA" id="ARBA00030398"/>
    </source>
</evidence>
<dbReference type="InterPro" id="IPR036615">
    <property type="entry name" value="Mur_ligase_C_dom_sf"/>
</dbReference>
<comment type="similarity">
    <text evidence="4 17">Belongs to the MurCDEF family.</text>
</comment>
<comment type="subcellular location">
    <subcellularLocation>
        <location evidence="2 17 18">Cytoplasm</location>
    </subcellularLocation>
</comment>
<proteinExistence type="inferred from homology"/>
<sequence length="460" mass="50961">MRKVTSYKNKKILILGTGMSGINAAKLLMKLGADVTLSDNQPVSKIPKAKHLADTTPAKLIAGKQTPDILDNHYDLMVKNPGISYDNPVVQRALAINLPMIVEVEIASEINPGELINVTGSNGKTTTTMLITRMLNQHRPEGKTYDAGNIGISASQVAQKMSPKDTMVMEISSFMLLGITTLHPHIAVITNIKSNHLDYHKTRANYVRAKMRITKNQTSDDYLILNFNSPEMRELSKSSKAQIVPFCTDGYTKAGAYEQDGKLYFRGHYVMDAKDIKIHGQYNVENALAAIAVAKLNHRSDQDIHHVLATFSGASNRNQYVLTYDGRIFFNDSKSTDIDSTEAALESFHHPIILLCGGLDRGYKFDRLVPDLKKYVKGLVAFGQTKQLMKDAAEKAGISQIKVVDNIDQAVPAAYKMSSKGSIILLSPANASWDQYPNFEVRGARYVKDIEKLTGKKRQK</sequence>
<evidence type="ECO:0000256" key="5">
    <source>
        <dbReference type="ARBA" id="ARBA00012212"/>
    </source>
</evidence>
<dbReference type="Gene3D" id="3.40.1190.10">
    <property type="entry name" value="Mur-like, catalytic domain"/>
    <property type="match status" value="1"/>
</dbReference>
<dbReference type="OrthoDB" id="9809796at2"/>
<organism evidence="21 22">
    <name type="scientific">Acetilactobacillus jinshanensis</name>
    <dbReference type="NCBI Taxonomy" id="1720083"/>
    <lineage>
        <taxon>Bacteria</taxon>
        <taxon>Bacillati</taxon>
        <taxon>Bacillota</taxon>
        <taxon>Bacilli</taxon>
        <taxon>Lactobacillales</taxon>
        <taxon>Lactobacillaceae</taxon>
        <taxon>Acetilactobacillus</taxon>
    </lineage>
</organism>
<dbReference type="GO" id="GO:0051301">
    <property type="term" value="P:cell division"/>
    <property type="evidence" value="ECO:0007669"/>
    <property type="project" value="UniProtKB-KW"/>
</dbReference>
<evidence type="ECO:0000256" key="17">
    <source>
        <dbReference type="HAMAP-Rule" id="MF_00639"/>
    </source>
</evidence>
<dbReference type="Pfam" id="PF02875">
    <property type="entry name" value="Mur_ligase_C"/>
    <property type="match status" value="1"/>
</dbReference>
<feature type="domain" description="Mur ligase central" evidence="20">
    <location>
        <begin position="118"/>
        <end position="294"/>
    </location>
</feature>